<evidence type="ECO:0000256" key="1">
    <source>
        <dbReference type="SAM" id="Phobius"/>
    </source>
</evidence>
<feature type="transmembrane region" description="Helical" evidence="1">
    <location>
        <begin position="6"/>
        <end position="31"/>
    </location>
</feature>
<comment type="caution">
    <text evidence="2">The sequence shown here is derived from an EMBL/GenBank/DDBJ whole genome shotgun (WGS) entry which is preliminary data.</text>
</comment>
<keyword evidence="1" id="KW-1133">Transmembrane helix</keyword>
<keyword evidence="1" id="KW-0812">Transmembrane</keyword>
<protein>
    <recommendedName>
        <fullName evidence="3">NADH-quinone oxidoreductase subunit A</fullName>
    </recommendedName>
</protein>
<reference evidence="2" key="1">
    <citation type="journal article" date="2020" name="mSystems">
        <title>Genome- and Community-Level Interaction Insights into Carbon Utilization and Element Cycling Functions of Hydrothermarchaeota in Hydrothermal Sediment.</title>
        <authorList>
            <person name="Zhou Z."/>
            <person name="Liu Y."/>
            <person name="Xu W."/>
            <person name="Pan J."/>
            <person name="Luo Z.H."/>
            <person name="Li M."/>
        </authorList>
    </citation>
    <scope>NUCLEOTIDE SEQUENCE [LARGE SCALE GENOMIC DNA]</scope>
    <source>
        <strain evidence="2">SpSt-885</strain>
    </source>
</reference>
<sequence>MDVTSLYSFGIVPTLVFLLLFVVILVFYFALKREGSDLKVSRYEAGNVPKYEARVKYGMQYLGFFITFASFEPVVLLLLLISPSAKVYAQNFLVFLLLVFGFSVPVLLVSLKLSEKIEEWMWD</sequence>
<organism evidence="2">
    <name type="scientific">Fervidicoccus fontis</name>
    <dbReference type="NCBI Taxonomy" id="683846"/>
    <lineage>
        <taxon>Archaea</taxon>
        <taxon>Thermoproteota</taxon>
        <taxon>Thermoprotei</taxon>
        <taxon>Fervidicoccales</taxon>
        <taxon>Fervidicoccaceae</taxon>
        <taxon>Fervidicoccus</taxon>
    </lineage>
</organism>
<feature type="transmembrane region" description="Helical" evidence="1">
    <location>
        <begin position="87"/>
        <end position="111"/>
    </location>
</feature>
<name>A0A7J3SLK4_9CREN</name>
<proteinExistence type="predicted"/>
<feature type="transmembrane region" description="Helical" evidence="1">
    <location>
        <begin position="61"/>
        <end position="81"/>
    </location>
</feature>
<dbReference type="EMBL" id="DTLS01000141">
    <property type="protein sequence ID" value="HGZ60510.1"/>
    <property type="molecule type" value="Genomic_DNA"/>
</dbReference>
<accession>A0A7J3SLK4</accession>
<gene>
    <name evidence="2" type="ORF">ENW83_04830</name>
</gene>
<evidence type="ECO:0000313" key="2">
    <source>
        <dbReference type="EMBL" id="HGZ60510.1"/>
    </source>
</evidence>
<evidence type="ECO:0008006" key="3">
    <source>
        <dbReference type="Google" id="ProtNLM"/>
    </source>
</evidence>
<keyword evidence="1" id="KW-0472">Membrane</keyword>
<dbReference type="AlphaFoldDB" id="A0A7J3SLK4"/>
<dbReference type="InterPro" id="IPR038430">
    <property type="entry name" value="NDAH_ubi_oxred_su3_sf"/>
</dbReference>
<dbReference type="Gene3D" id="1.20.58.1610">
    <property type="entry name" value="NADH:ubiquinone/plastoquinone oxidoreductase, chain 3"/>
    <property type="match status" value="1"/>
</dbReference>